<keyword evidence="2" id="KW-1133">Transmembrane helix</keyword>
<feature type="transmembrane region" description="Helical" evidence="2">
    <location>
        <begin position="222"/>
        <end position="246"/>
    </location>
</feature>
<evidence type="ECO:0000256" key="1">
    <source>
        <dbReference type="SAM" id="MobiDB-lite"/>
    </source>
</evidence>
<dbReference type="InterPro" id="IPR029016">
    <property type="entry name" value="GAF-like_dom_sf"/>
</dbReference>
<dbReference type="AlphaFoldDB" id="A0A8R1I785"/>
<reference evidence="4" key="1">
    <citation type="submission" date="2010-08" db="EMBL/GenBank/DDBJ databases">
        <authorList>
            <consortium name="Caenorhabditis japonica Sequencing Consortium"/>
            <person name="Wilson R.K."/>
        </authorList>
    </citation>
    <scope>NUCLEOTIDE SEQUENCE [LARGE SCALE GENOMIC DNA]</scope>
    <source>
        <strain evidence="4">DF5081</strain>
    </source>
</reference>
<name>A0A8R1I785_CAEJA</name>
<keyword evidence="2" id="KW-0812">Transmembrane</keyword>
<dbReference type="SUPFAM" id="SSF55781">
    <property type="entry name" value="GAF domain-like"/>
    <property type="match status" value="1"/>
</dbReference>
<feature type="region of interest" description="Disordered" evidence="1">
    <location>
        <begin position="60"/>
        <end position="89"/>
    </location>
</feature>
<proteinExistence type="predicted"/>
<organism evidence="3 4">
    <name type="scientific">Caenorhabditis japonica</name>
    <dbReference type="NCBI Taxonomy" id="281687"/>
    <lineage>
        <taxon>Eukaryota</taxon>
        <taxon>Metazoa</taxon>
        <taxon>Ecdysozoa</taxon>
        <taxon>Nematoda</taxon>
        <taxon>Chromadorea</taxon>
        <taxon>Rhabditida</taxon>
        <taxon>Rhabditina</taxon>
        <taxon>Rhabditomorpha</taxon>
        <taxon>Rhabditoidea</taxon>
        <taxon>Rhabditidae</taxon>
        <taxon>Peloderinae</taxon>
        <taxon>Caenorhabditis</taxon>
    </lineage>
</organism>
<accession>A0A8R1I785</accession>
<dbReference type="EnsemblMetazoa" id="CJA24297.1">
    <property type="protein sequence ID" value="CJA24297.1"/>
    <property type="gene ID" value="WBGene00179869"/>
</dbReference>
<feature type="compositionally biased region" description="Polar residues" evidence="1">
    <location>
        <begin position="60"/>
        <end position="72"/>
    </location>
</feature>
<evidence type="ECO:0000313" key="4">
    <source>
        <dbReference type="Proteomes" id="UP000005237"/>
    </source>
</evidence>
<evidence type="ECO:0000313" key="3">
    <source>
        <dbReference type="EnsemblMetazoa" id="CJA24297.1"/>
    </source>
</evidence>
<evidence type="ECO:0008006" key="5">
    <source>
        <dbReference type="Google" id="ProtNLM"/>
    </source>
</evidence>
<keyword evidence="2" id="KW-0472">Membrane</keyword>
<sequence>MIRSFQDYRISSNIGACASIVSFLHNCWVFRGDGLHNHDHHEPSGSKCCGAAAMTGIKTAKSTSETAGSASPTVWRKTSHPPLHFNNNETRNRNLQMQLKNRGTKDDWGASLRYDIEEPVTHALLLFHVITTAGYLEVCIPNFGRLMPACYAVFLHDEDNKQMVLFNNETMLMTGKKFEMGYGIVGRVAHTQRTMNIPDVRRCPFFDARIDEQFGVNARNMIVFPLIDSSGLSFLLFFLCVFCFFFPDYGRCLHDKCVDVIDY</sequence>
<keyword evidence="4" id="KW-1185">Reference proteome</keyword>
<protein>
    <recommendedName>
        <fullName evidence="5">GAF domain-containing protein</fullName>
    </recommendedName>
</protein>
<evidence type="ECO:0000256" key="2">
    <source>
        <dbReference type="SAM" id="Phobius"/>
    </source>
</evidence>
<reference evidence="3" key="2">
    <citation type="submission" date="2022-06" db="UniProtKB">
        <authorList>
            <consortium name="EnsemblMetazoa"/>
        </authorList>
    </citation>
    <scope>IDENTIFICATION</scope>
    <source>
        <strain evidence="3">DF5081</strain>
    </source>
</reference>
<dbReference type="Gene3D" id="3.30.450.40">
    <property type="match status" value="1"/>
</dbReference>
<dbReference type="Proteomes" id="UP000005237">
    <property type="component" value="Unassembled WGS sequence"/>
</dbReference>